<comment type="catalytic activity">
    <reaction evidence="8">
        <text>sedoheptulose + ATP = D-sedoheptulose 7-phosphate + ADP + H(+)</text>
        <dbReference type="Rhea" id="RHEA:23844"/>
        <dbReference type="ChEBI" id="CHEBI:15378"/>
        <dbReference type="ChEBI" id="CHEBI:16802"/>
        <dbReference type="ChEBI" id="CHEBI:30616"/>
        <dbReference type="ChEBI" id="CHEBI:57483"/>
        <dbReference type="ChEBI" id="CHEBI:456216"/>
        <dbReference type="EC" id="2.7.1.14"/>
    </reaction>
</comment>
<organism evidence="14 15">
    <name type="scientific">Lingula anatina</name>
    <name type="common">Brachiopod</name>
    <name type="synonym">Lingula unguis</name>
    <dbReference type="NCBI Taxonomy" id="7574"/>
    <lineage>
        <taxon>Eukaryota</taxon>
        <taxon>Metazoa</taxon>
        <taxon>Spiralia</taxon>
        <taxon>Lophotrochozoa</taxon>
        <taxon>Brachiopoda</taxon>
        <taxon>Linguliformea</taxon>
        <taxon>Lingulata</taxon>
        <taxon>Lingulida</taxon>
        <taxon>Linguloidea</taxon>
        <taxon>Lingulidae</taxon>
        <taxon>Lingula</taxon>
    </lineage>
</organism>
<dbReference type="STRING" id="7574.A0A1S3J6G0"/>
<dbReference type="InterPro" id="IPR043129">
    <property type="entry name" value="ATPase_NBD"/>
</dbReference>
<dbReference type="OrthoDB" id="10264182at2759"/>
<dbReference type="GO" id="GO:0071222">
    <property type="term" value="P:cellular response to lipopolysaccharide"/>
    <property type="evidence" value="ECO:0007669"/>
    <property type="project" value="TreeGrafter"/>
</dbReference>
<dbReference type="GO" id="GO:0046496">
    <property type="term" value="P:nicotinamide nucleotide metabolic process"/>
    <property type="evidence" value="ECO:0007669"/>
    <property type="project" value="UniProtKB-ARBA"/>
</dbReference>
<evidence type="ECO:0000256" key="4">
    <source>
        <dbReference type="ARBA" id="ARBA00022679"/>
    </source>
</evidence>
<evidence type="ECO:0000256" key="5">
    <source>
        <dbReference type="ARBA" id="ARBA00022741"/>
    </source>
</evidence>
<evidence type="ECO:0000256" key="2">
    <source>
        <dbReference type="ARBA" id="ARBA00009156"/>
    </source>
</evidence>
<evidence type="ECO:0000256" key="6">
    <source>
        <dbReference type="ARBA" id="ARBA00022777"/>
    </source>
</evidence>
<dbReference type="KEGG" id="lak:106170204"/>
<dbReference type="Pfam" id="PF00370">
    <property type="entry name" value="FGGY_N"/>
    <property type="match status" value="1"/>
</dbReference>
<evidence type="ECO:0000256" key="12">
    <source>
        <dbReference type="ARBA" id="ARBA00076706"/>
    </source>
</evidence>
<reference evidence="15" key="1">
    <citation type="submission" date="2025-08" db="UniProtKB">
        <authorList>
            <consortium name="RefSeq"/>
        </authorList>
    </citation>
    <scope>IDENTIFICATION</scope>
    <source>
        <tissue evidence="15">Gonads</tissue>
    </source>
</reference>
<dbReference type="PANTHER" id="PTHR10196:SF67">
    <property type="entry name" value="SEDOHEPTULOKINASE"/>
    <property type="match status" value="1"/>
</dbReference>
<proteinExistence type="inferred from homology"/>
<dbReference type="AlphaFoldDB" id="A0A1S3J6G0"/>
<dbReference type="GO" id="GO:0050277">
    <property type="term" value="F:sedoheptulokinase activity"/>
    <property type="evidence" value="ECO:0007669"/>
    <property type="project" value="UniProtKB-EC"/>
</dbReference>
<dbReference type="GO" id="GO:1901135">
    <property type="term" value="P:carbohydrate derivative metabolic process"/>
    <property type="evidence" value="ECO:0007669"/>
    <property type="project" value="UniProtKB-ARBA"/>
</dbReference>
<keyword evidence="14" id="KW-1185">Reference proteome</keyword>
<keyword evidence="6" id="KW-0418">Kinase</keyword>
<dbReference type="CDD" id="cd07777">
    <property type="entry name" value="ASKHA_NBD_FGGY_SHK"/>
    <property type="match status" value="1"/>
</dbReference>
<evidence type="ECO:0000256" key="1">
    <source>
        <dbReference type="ARBA" id="ARBA00004496"/>
    </source>
</evidence>
<evidence type="ECO:0000256" key="11">
    <source>
        <dbReference type="ARBA" id="ARBA00069425"/>
    </source>
</evidence>
<evidence type="ECO:0000256" key="3">
    <source>
        <dbReference type="ARBA" id="ARBA00022490"/>
    </source>
</evidence>
<dbReference type="OMA" id="TWQDTRC"/>
<comment type="similarity">
    <text evidence="2">Belongs to the FGGY kinase family.</text>
</comment>
<dbReference type="RefSeq" id="XP_013405429.1">
    <property type="nucleotide sequence ID" value="XM_013549975.2"/>
</dbReference>
<sequence length="461" mass="50266">MALSSERRYVLGLDLGTTTVKAAIVDCATNEVVAASSADTQASVSSRDNGPLANEQDPKKIITALQYMVSRLPRDKLSHVLKIGISGQMHGVMFWKRGKAWSKNPFGRFEVESTSNLTTWQDCRCTPEFLETLPRHDSHLRLSTGYGCATIFWYKKNHPELLDKYDCAGTIQDFFVATLCELSKPVMSTQNAASWGYFSTIANSWNTDILSRAQFPVHILPEVRPPGSIAGHLSSDWYGLAKGTPVSVAMGDLQCSILSGIQQEHDAVLNISTSAQVAFAMPKGFTPPPCDLKSPIEYFPYFSDTYIAVAASLTGGNVMAAFVKMLQQWTHELGHAVPDTKVWATLLEQGEEEESTDLVISPTIYGERHMPNQHATVSNINTSNLSLGSVTLALCQGVVTNLHTMMPRDFLLGAGVKRIVGSGAALTKNKVIQREIEKLYSLPVTYVQGTDSAIGAAIAMI</sequence>
<dbReference type="GO" id="GO:0005829">
    <property type="term" value="C:cytosol"/>
    <property type="evidence" value="ECO:0007669"/>
    <property type="project" value="TreeGrafter"/>
</dbReference>
<feature type="domain" description="Carbohydrate kinase FGGY N-terminal" evidence="13">
    <location>
        <begin position="9"/>
        <end position="258"/>
    </location>
</feature>
<keyword evidence="7" id="KW-0067">ATP-binding</keyword>
<dbReference type="FunFam" id="3.30.420.40:FF:000132">
    <property type="entry name" value="Sedoheptulokinase"/>
    <property type="match status" value="1"/>
</dbReference>
<dbReference type="EC" id="2.7.1.14" evidence="10"/>
<dbReference type="GO" id="GO:0006163">
    <property type="term" value="P:purine nucleotide metabolic process"/>
    <property type="evidence" value="ECO:0007669"/>
    <property type="project" value="UniProtKB-ARBA"/>
</dbReference>
<dbReference type="SUPFAM" id="SSF53067">
    <property type="entry name" value="Actin-like ATPase domain"/>
    <property type="match status" value="2"/>
</dbReference>
<comment type="subcellular location">
    <subcellularLocation>
        <location evidence="1">Cytoplasm</location>
    </subcellularLocation>
</comment>
<protein>
    <recommendedName>
        <fullName evidence="11">Sedoheptulokinase</fullName>
        <ecNumber evidence="10">2.7.1.14</ecNumber>
    </recommendedName>
    <alternativeName>
        <fullName evidence="12">Carbohydrate kinase-like protein</fullName>
    </alternativeName>
</protein>
<keyword evidence="3" id="KW-0963">Cytoplasm</keyword>
<dbReference type="Gene3D" id="3.30.420.40">
    <property type="match status" value="2"/>
</dbReference>
<dbReference type="GO" id="GO:0005524">
    <property type="term" value="F:ATP binding"/>
    <property type="evidence" value="ECO:0007669"/>
    <property type="project" value="UniProtKB-KW"/>
</dbReference>
<evidence type="ECO:0000256" key="7">
    <source>
        <dbReference type="ARBA" id="ARBA00022840"/>
    </source>
</evidence>
<evidence type="ECO:0000256" key="9">
    <source>
        <dbReference type="ARBA" id="ARBA00057196"/>
    </source>
</evidence>
<evidence type="ECO:0000259" key="13">
    <source>
        <dbReference type="Pfam" id="PF00370"/>
    </source>
</evidence>
<dbReference type="GeneID" id="106170204"/>
<gene>
    <name evidence="15" type="primary">LOC106170204</name>
</gene>
<dbReference type="GO" id="GO:0006091">
    <property type="term" value="P:generation of precursor metabolites and energy"/>
    <property type="evidence" value="ECO:0007669"/>
    <property type="project" value="UniProtKB-ARBA"/>
</dbReference>
<evidence type="ECO:0000256" key="10">
    <source>
        <dbReference type="ARBA" id="ARBA00066341"/>
    </source>
</evidence>
<keyword evidence="5" id="KW-0547">Nucleotide-binding</keyword>
<dbReference type="FunFam" id="3.30.420.40:FF:000111">
    <property type="entry name" value="Sedoheptulokinase"/>
    <property type="match status" value="1"/>
</dbReference>
<dbReference type="Proteomes" id="UP000085678">
    <property type="component" value="Unplaced"/>
</dbReference>
<keyword evidence="4" id="KW-0808">Transferase</keyword>
<evidence type="ECO:0000313" key="15">
    <source>
        <dbReference type="RefSeq" id="XP_013405429.1"/>
    </source>
</evidence>
<dbReference type="GO" id="GO:0006071">
    <property type="term" value="P:glycerol metabolic process"/>
    <property type="evidence" value="ECO:0007669"/>
    <property type="project" value="TreeGrafter"/>
</dbReference>
<dbReference type="InParanoid" id="A0A1S3J6G0"/>
<name>A0A1S3J6G0_LINAN</name>
<evidence type="ECO:0000313" key="14">
    <source>
        <dbReference type="Proteomes" id="UP000085678"/>
    </source>
</evidence>
<dbReference type="PANTHER" id="PTHR10196">
    <property type="entry name" value="SUGAR KINASE"/>
    <property type="match status" value="1"/>
</dbReference>
<comment type="function">
    <text evidence="9">Acts as a modulator of macrophage activation through control of glucose metabolism.</text>
</comment>
<evidence type="ECO:0000256" key="8">
    <source>
        <dbReference type="ARBA" id="ARBA00052736"/>
    </source>
</evidence>
<dbReference type="InterPro" id="IPR018484">
    <property type="entry name" value="FGGY_N"/>
</dbReference>
<accession>A0A1S3J6G0</accession>